<name>A0A6C0EBY1_9ZZZZ</name>
<proteinExistence type="predicted"/>
<evidence type="ECO:0000313" key="1">
    <source>
        <dbReference type="EMBL" id="QHT26222.1"/>
    </source>
</evidence>
<dbReference type="Gene3D" id="2.60.120.260">
    <property type="entry name" value="Galactose-binding domain-like"/>
    <property type="match status" value="1"/>
</dbReference>
<accession>A0A6C0EBY1</accession>
<dbReference type="InterPro" id="IPR008979">
    <property type="entry name" value="Galactose-bd-like_sf"/>
</dbReference>
<reference evidence="1" key="1">
    <citation type="journal article" date="2020" name="Nature">
        <title>Giant virus diversity and host interactions through global metagenomics.</title>
        <authorList>
            <person name="Schulz F."/>
            <person name="Roux S."/>
            <person name="Paez-Espino D."/>
            <person name="Jungbluth S."/>
            <person name="Walsh D.A."/>
            <person name="Denef V.J."/>
            <person name="McMahon K.D."/>
            <person name="Konstantinidis K.T."/>
            <person name="Eloe-Fadrosh E.A."/>
            <person name="Kyrpides N.C."/>
            <person name="Woyke T."/>
        </authorList>
    </citation>
    <scope>NUCLEOTIDE SEQUENCE</scope>
    <source>
        <strain evidence="1">GVMAG-M-3300023179-27</strain>
    </source>
</reference>
<dbReference type="SUPFAM" id="SSF49785">
    <property type="entry name" value="Galactose-binding domain-like"/>
    <property type="match status" value="1"/>
</dbReference>
<dbReference type="EMBL" id="MN739781">
    <property type="protein sequence ID" value="QHT26222.1"/>
    <property type="molecule type" value="Genomic_DNA"/>
</dbReference>
<sequence length="357" mass="42540">MTSEIEINNDKGYSIDNVESYYNNECNVVVELRLKGKKRYINFCHATDADIHKKHDRKSQDAFFKILEKQSVKTNIITTQRPLQLTYILPVTQIVVGDEIKTFCYVSNDGNLEKYGRLLPEEIVFDDETIRLFATTCYNKNKKCNINIFSSPSDNFYTWKKLWCYNWHREEYAEDGTAEIVLNSPSYVTNIATLGERYEKYISIDSKNNILIDPIKMSYVKRFELYYQDNKTKNWKFIGKFDGNTNVCDIKVNKFDMVYAQKFRFVSLDYHNKPYFRVALFGLSTDNIPQHMHYKKYIFYLKPKDKNLAKDIMKPWHTYAYCTHICHDRDYEKNLTIKKNNIRDEIKEAYEEYMTGE</sequence>
<organism evidence="1">
    <name type="scientific">viral metagenome</name>
    <dbReference type="NCBI Taxonomy" id="1070528"/>
    <lineage>
        <taxon>unclassified sequences</taxon>
        <taxon>metagenomes</taxon>
        <taxon>organismal metagenomes</taxon>
    </lineage>
</organism>
<dbReference type="AlphaFoldDB" id="A0A6C0EBY1"/>
<protein>
    <submittedName>
        <fullName evidence="1">Uncharacterized protein</fullName>
    </submittedName>
</protein>